<gene>
    <name evidence="2" type="ORF">E4K67_06160</name>
</gene>
<feature type="transmembrane region" description="Helical" evidence="1">
    <location>
        <begin position="6"/>
        <end position="26"/>
    </location>
</feature>
<keyword evidence="3" id="KW-1185">Reference proteome</keyword>
<sequence>MKIPLIALLLQGIPEQIAVVTLACVIAKLPLKLNKVLLIGVVLAFCAYGIRLLPIPFGIHTIILIILLAIFLAGLGEKDIGRSFFISLVTILALAILEYSCMSLLMVLFGFASEALFNNLVLRILVGEPQVLLLFVASLLLKRYFAKEECWKFEPEVMQD</sequence>
<protein>
    <submittedName>
        <fullName evidence="2">Uncharacterized protein</fullName>
    </submittedName>
</protein>
<feature type="transmembrane region" description="Helical" evidence="1">
    <location>
        <begin position="57"/>
        <end position="76"/>
    </location>
</feature>
<feature type="transmembrane region" description="Helical" evidence="1">
    <location>
        <begin position="120"/>
        <end position="141"/>
    </location>
</feature>
<evidence type="ECO:0000313" key="2">
    <source>
        <dbReference type="EMBL" id="TGE39047.1"/>
    </source>
</evidence>
<dbReference type="Proteomes" id="UP000298460">
    <property type="component" value="Unassembled WGS sequence"/>
</dbReference>
<dbReference type="EMBL" id="SPQQ01000002">
    <property type="protein sequence ID" value="TGE39047.1"/>
    <property type="molecule type" value="Genomic_DNA"/>
</dbReference>
<organism evidence="2 3">
    <name type="scientific">Desulfosporosinus fructosivorans</name>
    <dbReference type="NCBI Taxonomy" id="2018669"/>
    <lineage>
        <taxon>Bacteria</taxon>
        <taxon>Bacillati</taxon>
        <taxon>Bacillota</taxon>
        <taxon>Clostridia</taxon>
        <taxon>Eubacteriales</taxon>
        <taxon>Desulfitobacteriaceae</taxon>
        <taxon>Desulfosporosinus</taxon>
    </lineage>
</organism>
<feature type="transmembrane region" description="Helical" evidence="1">
    <location>
        <begin position="33"/>
        <end position="51"/>
    </location>
</feature>
<name>A0A4Z0RA96_9FIRM</name>
<keyword evidence="1" id="KW-1133">Transmembrane helix</keyword>
<proteinExistence type="predicted"/>
<evidence type="ECO:0000256" key="1">
    <source>
        <dbReference type="SAM" id="Phobius"/>
    </source>
</evidence>
<feature type="transmembrane region" description="Helical" evidence="1">
    <location>
        <begin position="83"/>
        <end position="108"/>
    </location>
</feature>
<dbReference type="AlphaFoldDB" id="A0A4Z0RA96"/>
<accession>A0A4Z0RA96</accession>
<keyword evidence="1" id="KW-0472">Membrane</keyword>
<reference evidence="2 3" key="1">
    <citation type="submission" date="2019-03" db="EMBL/GenBank/DDBJ databases">
        <title>Draft Genome Sequence of Desulfosporosinus fructosivorans Strain 63.6F, Isolated from Marine Sediment in the Baltic Sea.</title>
        <authorList>
            <person name="Hausmann B."/>
            <person name="Vandieken V."/>
            <person name="Pjevac P."/>
            <person name="Schreck K."/>
            <person name="Herbold C.W."/>
            <person name="Loy A."/>
        </authorList>
    </citation>
    <scope>NUCLEOTIDE SEQUENCE [LARGE SCALE GENOMIC DNA]</scope>
    <source>
        <strain evidence="2 3">63.6F</strain>
    </source>
</reference>
<evidence type="ECO:0000313" key="3">
    <source>
        <dbReference type="Proteomes" id="UP000298460"/>
    </source>
</evidence>
<dbReference type="OrthoDB" id="1797780at2"/>
<comment type="caution">
    <text evidence="2">The sequence shown here is derived from an EMBL/GenBank/DDBJ whole genome shotgun (WGS) entry which is preliminary data.</text>
</comment>
<keyword evidence="1" id="KW-0812">Transmembrane</keyword>